<dbReference type="EMBL" id="JACHOC010000002">
    <property type="protein sequence ID" value="MBB4621464.1"/>
    <property type="molecule type" value="Genomic_DNA"/>
</dbReference>
<comment type="caution">
    <text evidence="2">The sequence shown here is derived from an EMBL/GenBank/DDBJ whole genome shotgun (WGS) entry which is preliminary data.</text>
</comment>
<dbReference type="SUPFAM" id="SSF56281">
    <property type="entry name" value="Metallo-hydrolase/oxidoreductase"/>
    <property type="match status" value="1"/>
</dbReference>
<organism evidence="2 3">
    <name type="scientific">Parabacteroides faecis</name>
    <dbReference type="NCBI Taxonomy" id="1217282"/>
    <lineage>
        <taxon>Bacteria</taxon>
        <taxon>Pseudomonadati</taxon>
        <taxon>Bacteroidota</taxon>
        <taxon>Bacteroidia</taxon>
        <taxon>Bacteroidales</taxon>
        <taxon>Tannerellaceae</taxon>
        <taxon>Parabacteroides</taxon>
    </lineage>
</organism>
<protein>
    <submittedName>
        <fullName evidence="2">Phosphoribosyl 1,2-cyclic phosphodiesterase</fullName>
    </submittedName>
</protein>
<dbReference type="InterPro" id="IPR001279">
    <property type="entry name" value="Metallo-B-lactamas"/>
</dbReference>
<dbReference type="Gene3D" id="3.60.15.10">
    <property type="entry name" value="Ribonuclease Z/Hydroxyacylglutathione hydrolase-like"/>
    <property type="match status" value="1"/>
</dbReference>
<reference evidence="2 3" key="1">
    <citation type="submission" date="2020-08" db="EMBL/GenBank/DDBJ databases">
        <title>Genomic Encyclopedia of Type Strains, Phase IV (KMG-IV): sequencing the most valuable type-strain genomes for metagenomic binning, comparative biology and taxonomic classification.</title>
        <authorList>
            <person name="Goeker M."/>
        </authorList>
    </citation>
    <scope>NUCLEOTIDE SEQUENCE [LARGE SCALE GENOMIC DNA]</scope>
    <source>
        <strain evidence="2 3">DSM 102983</strain>
    </source>
</reference>
<evidence type="ECO:0000313" key="2">
    <source>
        <dbReference type="EMBL" id="MBB4621464.1"/>
    </source>
</evidence>
<sequence length="299" mass="33217">MDRRTFVGLTASTLLAGTPDSIKANLFMGKTDERITVRFLGTGAADWDGRDERGELRRLTSILVDGHILIDFTPTDKDMLPADCHPEIIFYTHSHGDHYNPSAALKLGIKQVYLSQTWYDIAKDEFEKAAKELHLDLPVITPIYIGQQITIGDLTFTPLPGNHATDHLFEQALIYLIEKQRTRILYATDTSGLTATATRLIGIDAHQKGTPITALIMEATIGMGHDSDYRLFTHTSVVQIEQIVRVLTATKRYTPSIGQPVYLTHLARTLHGTQAELDAHLPAPLRAAYDGLEVVFQAD</sequence>
<keyword evidence="3" id="KW-1185">Reference proteome</keyword>
<gene>
    <name evidence="2" type="ORF">GGQ57_001358</name>
</gene>
<dbReference type="InterPro" id="IPR036866">
    <property type="entry name" value="RibonucZ/Hydroxyglut_hydro"/>
</dbReference>
<evidence type="ECO:0000313" key="3">
    <source>
        <dbReference type="Proteomes" id="UP000533637"/>
    </source>
</evidence>
<dbReference type="RefSeq" id="WP_183669747.1">
    <property type="nucleotide sequence ID" value="NZ_BMPB01000002.1"/>
</dbReference>
<dbReference type="Proteomes" id="UP000533637">
    <property type="component" value="Unassembled WGS sequence"/>
</dbReference>
<accession>A0ABR6KKW9</accession>
<evidence type="ECO:0000259" key="1">
    <source>
        <dbReference type="SMART" id="SM00849"/>
    </source>
</evidence>
<name>A0ABR6KKW9_9BACT</name>
<dbReference type="Pfam" id="PF12706">
    <property type="entry name" value="Lactamase_B_2"/>
    <property type="match status" value="1"/>
</dbReference>
<proteinExistence type="predicted"/>
<dbReference type="SMART" id="SM00849">
    <property type="entry name" value="Lactamase_B"/>
    <property type="match status" value="1"/>
</dbReference>
<feature type="domain" description="Metallo-beta-lactamase" evidence="1">
    <location>
        <begin position="58"/>
        <end position="225"/>
    </location>
</feature>